<evidence type="ECO:0000256" key="1">
    <source>
        <dbReference type="SAM" id="Coils"/>
    </source>
</evidence>
<evidence type="ECO:0000256" key="2">
    <source>
        <dbReference type="SAM" id="MobiDB-lite"/>
    </source>
</evidence>
<protein>
    <submittedName>
        <fullName evidence="3">Uncharacterized protein</fullName>
    </submittedName>
</protein>
<accession>A0AAW1H5N0</accession>
<reference evidence="3" key="1">
    <citation type="submission" date="2024-03" db="EMBL/GenBank/DDBJ databases">
        <title>WGS assembly of Saponaria officinalis var. Norfolk2.</title>
        <authorList>
            <person name="Jenkins J."/>
            <person name="Shu S."/>
            <person name="Grimwood J."/>
            <person name="Barry K."/>
            <person name="Goodstein D."/>
            <person name="Schmutz J."/>
            <person name="Leebens-Mack J."/>
            <person name="Osbourn A."/>
        </authorList>
    </citation>
    <scope>NUCLEOTIDE SEQUENCE [LARGE SCALE GENOMIC DNA]</scope>
    <source>
        <strain evidence="3">JIC</strain>
    </source>
</reference>
<keyword evidence="1" id="KW-0175">Coiled coil</keyword>
<feature type="coiled-coil region" evidence="1">
    <location>
        <begin position="56"/>
        <end position="83"/>
    </location>
</feature>
<proteinExistence type="predicted"/>
<dbReference type="EMBL" id="JBDFQZ010000012">
    <property type="protein sequence ID" value="KAK9671833.1"/>
    <property type="molecule type" value="Genomic_DNA"/>
</dbReference>
<organism evidence="3 4">
    <name type="scientific">Saponaria officinalis</name>
    <name type="common">Common soapwort</name>
    <name type="synonym">Lychnis saponaria</name>
    <dbReference type="NCBI Taxonomy" id="3572"/>
    <lineage>
        <taxon>Eukaryota</taxon>
        <taxon>Viridiplantae</taxon>
        <taxon>Streptophyta</taxon>
        <taxon>Embryophyta</taxon>
        <taxon>Tracheophyta</taxon>
        <taxon>Spermatophyta</taxon>
        <taxon>Magnoliopsida</taxon>
        <taxon>eudicotyledons</taxon>
        <taxon>Gunneridae</taxon>
        <taxon>Pentapetalae</taxon>
        <taxon>Caryophyllales</taxon>
        <taxon>Caryophyllaceae</taxon>
        <taxon>Caryophylleae</taxon>
        <taxon>Saponaria</taxon>
    </lineage>
</organism>
<feature type="compositionally biased region" description="Low complexity" evidence="2">
    <location>
        <begin position="12"/>
        <end position="32"/>
    </location>
</feature>
<comment type="caution">
    <text evidence="3">The sequence shown here is derived from an EMBL/GenBank/DDBJ whole genome shotgun (WGS) entry which is preliminary data.</text>
</comment>
<evidence type="ECO:0000313" key="3">
    <source>
        <dbReference type="EMBL" id="KAK9671833.1"/>
    </source>
</evidence>
<gene>
    <name evidence="3" type="ORF">RND81_12G057500</name>
</gene>
<dbReference type="AlphaFoldDB" id="A0AAW1H5N0"/>
<sequence length="172" mass="18774">MSGSQVQPLSPNPNSISLRISPSSSSLSSAARQRYLPATTTPSHIATRKPTKYGVLEQAKSLAEEEANKSQELTKEAAKKSQELTSSIVANARLSDIVSEIAKRSKELAVEASNQIKSLSFVDNFADLNKMKDLKNDKVSSEELHKFGVAEELNDFVQSITFDSFKDFPLPG</sequence>
<evidence type="ECO:0000313" key="4">
    <source>
        <dbReference type="Proteomes" id="UP001443914"/>
    </source>
</evidence>
<dbReference type="Proteomes" id="UP001443914">
    <property type="component" value="Unassembled WGS sequence"/>
</dbReference>
<keyword evidence="4" id="KW-1185">Reference proteome</keyword>
<name>A0AAW1H5N0_SAPOF</name>
<feature type="region of interest" description="Disordered" evidence="2">
    <location>
        <begin position="1"/>
        <end position="51"/>
    </location>
</feature>